<accession>A0A6N0HPJ8</accession>
<evidence type="ECO:0000313" key="2">
    <source>
        <dbReference type="Proteomes" id="UP000509429"/>
    </source>
</evidence>
<keyword evidence="2" id="KW-1185">Reference proteome</keyword>
<evidence type="ECO:0008006" key="3">
    <source>
        <dbReference type="Google" id="ProtNLM"/>
    </source>
</evidence>
<sequence length="69" mass="7920">MINRLEQSKSDIEQTLDPNSGDLQIAVASTTNLFISHILVRFEQQYSKMTFHLEVTNRKSPALFPWLLG</sequence>
<dbReference type="KEGG" id="reo:HUE58_03485"/>
<dbReference type="RefSeq" id="WP_174605649.1">
    <property type="nucleotide sequence ID" value="NZ_CP054490.1"/>
</dbReference>
<reference evidence="1 2" key="1">
    <citation type="submission" date="2020-05" db="EMBL/GenBank/DDBJ databases">
        <title>Horizontal transmission and recombination maintain forever young bacterial symbiont genomes.</title>
        <authorList>
            <person name="Russell S.L."/>
            <person name="Pepper-Tunick E."/>
            <person name="Svedberg J."/>
            <person name="Byrne A."/>
            <person name="Ruelas Castillo J."/>
            <person name="Vollmers C."/>
            <person name="Beinart R.A."/>
            <person name="Corbett-Detig R."/>
        </authorList>
    </citation>
    <scope>NUCLEOTIDE SEQUENCE [LARGE SCALE GENOMIC DNA]</scope>
    <source>
        <strain evidence="1">JDF_Ridge</strain>
    </source>
</reference>
<name>A0A6N0HPJ8_9GAMM</name>
<dbReference type="Proteomes" id="UP000509429">
    <property type="component" value="Chromosome"/>
</dbReference>
<proteinExistence type="predicted"/>
<organism evidence="1 2">
    <name type="scientific">Candidatus Ruthia endofausta</name>
    <dbReference type="NCBI Taxonomy" id="2738852"/>
    <lineage>
        <taxon>Bacteria</taxon>
        <taxon>Pseudomonadati</taxon>
        <taxon>Pseudomonadota</taxon>
        <taxon>Gammaproteobacteria</taxon>
        <taxon>Candidatus Pseudothioglobaceae</taxon>
        <taxon>Candidatus Ruthturnera</taxon>
    </lineage>
</organism>
<evidence type="ECO:0000313" key="1">
    <source>
        <dbReference type="EMBL" id="QKQ24211.1"/>
    </source>
</evidence>
<dbReference type="EMBL" id="CP054490">
    <property type="protein sequence ID" value="QKQ24211.1"/>
    <property type="molecule type" value="Genomic_DNA"/>
</dbReference>
<gene>
    <name evidence="1" type="ORF">HUE58_03485</name>
</gene>
<dbReference type="AlphaFoldDB" id="A0A6N0HPJ8"/>
<protein>
    <recommendedName>
        <fullName evidence="3">LysR family transcriptional regulator</fullName>
    </recommendedName>
</protein>